<protein>
    <submittedName>
        <fullName evidence="1">Uncharacterized protein</fullName>
    </submittedName>
</protein>
<sequence>MDSATIPLSLEPVQQTDVCEKRLWIGNLDTRVNEYVSTCLLDSIIKNLIPISGNCIKTKLFILLSKFYDW</sequence>
<keyword evidence="2" id="KW-1185">Reference proteome</keyword>
<name>A0A9P0XFV8_PIEBR</name>
<evidence type="ECO:0000313" key="2">
    <source>
        <dbReference type="Proteomes" id="UP001152562"/>
    </source>
</evidence>
<dbReference type="EMBL" id="CALOZG010000085">
    <property type="protein sequence ID" value="CAH4037180.1"/>
    <property type="molecule type" value="Genomic_DNA"/>
</dbReference>
<proteinExistence type="predicted"/>
<dbReference type="Proteomes" id="UP001152562">
    <property type="component" value="Unassembled WGS sequence"/>
</dbReference>
<evidence type="ECO:0000313" key="1">
    <source>
        <dbReference type="EMBL" id="CAH4037180.1"/>
    </source>
</evidence>
<accession>A0A9P0XFV8</accession>
<gene>
    <name evidence="1" type="ORF">PIBRA_LOCUS12893</name>
</gene>
<organism evidence="1 2">
    <name type="scientific">Pieris brassicae</name>
    <name type="common">White butterfly</name>
    <name type="synonym">Large white butterfly</name>
    <dbReference type="NCBI Taxonomy" id="7116"/>
    <lineage>
        <taxon>Eukaryota</taxon>
        <taxon>Metazoa</taxon>
        <taxon>Ecdysozoa</taxon>
        <taxon>Arthropoda</taxon>
        <taxon>Hexapoda</taxon>
        <taxon>Insecta</taxon>
        <taxon>Pterygota</taxon>
        <taxon>Neoptera</taxon>
        <taxon>Endopterygota</taxon>
        <taxon>Lepidoptera</taxon>
        <taxon>Glossata</taxon>
        <taxon>Ditrysia</taxon>
        <taxon>Papilionoidea</taxon>
        <taxon>Pieridae</taxon>
        <taxon>Pierinae</taxon>
        <taxon>Pieris</taxon>
    </lineage>
</organism>
<reference evidence="1" key="1">
    <citation type="submission" date="2022-05" db="EMBL/GenBank/DDBJ databases">
        <authorList>
            <person name="Okamura Y."/>
        </authorList>
    </citation>
    <scope>NUCLEOTIDE SEQUENCE</scope>
</reference>
<dbReference type="AlphaFoldDB" id="A0A9P0XFV8"/>
<comment type="caution">
    <text evidence="1">The sequence shown here is derived from an EMBL/GenBank/DDBJ whole genome shotgun (WGS) entry which is preliminary data.</text>
</comment>